<organism evidence="2 3">
    <name type="scientific">Dryococelus australis</name>
    <dbReference type="NCBI Taxonomy" id="614101"/>
    <lineage>
        <taxon>Eukaryota</taxon>
        <taxon>Metazoa</taxon>
        <taxon>Ecdysozoa</taxon>
        <taxon>Arthropoda</taxon>
        <taxon>Hexapoda</taxon>
        <taxon>Insecta</taxon>
        <taxon>Pterygota</taxon>
        <taxon>Neoptera</taxon>
        <taxon>Polyneoptera</taxon>
        <taxon>Phasmatodea</taxon>
        <taxon>Verophasmatodea</taxon>
        <taxon>Anareolatae</taxon>
        <taxon>Phasmatidae</taxon>
        <taxon>Eurycanthinae</taxon>
        <taxon>Dryococelus</taxon>
    </lineage>
</organism>
<evidence type="ECO:0000313" key="2">
    <source>
        <dbReference type="EMBL" id="KAJ8882755.1"/>
    </source>
</evidence>
<keyword evidence="3" id="KW-1185">Reference proteome</keyword>
<proteinExistence type="predicted"/>
<reference evidence="2 3" key="1">
    <citation type="submission" date="2023-02" db="EMBL/GenBank/DDBJ databases">
        <title>LHISI_Scaffold_Assembly.</title>
        <authorList>
            <person name="Stuart O.P."/>
            <person name="Cleave R."/>
            <person name="Magrath M.J.L."/>
            <person name="Mikheyev A.S."/>
        </authorList>
    </citation>
    <scope>NUCLEOTIDE SEQUENCE [LARGE SCALE GENOMIC DNA]</scope>
    <source>
        <strain evidence="2">Daus_M_001</strain>
        <tissue evidence="2">Leg muscle</tissue>
    </source>
</reference>
<gene>
    <name evidence="2" type="ORF">PR048_014568</name>
</gene>
<comment type="caution">
    <text evidence="2">The sequence shown here is derived from an EMBL/GenBank/DDBJ whole genome shotgun (WGS) entry which is preliminary data.</text>
</comment>
<evidence type="ECO:0000313" key="3">
    <source>
        <dbReference type="Proteomes" id="UP001159363"/>
    </source>
</evidence>
<dbReference type="EMBL" id="JARBHB010000005">
    <property type="protein sequence ID" value="KAJ8882755.1"/>
    <property type="molecule type" value="Genomic_DNA"/>
</dbReference>
<accession>A0ABQ9HER8</accession>
<feature type="region of interest" description="Disordered" evidence="1">
    <location>
        <begin position="1"/>
        <end position="50"/>
    </location>
</feature>
<feature type="region of interest" description="Disordered" evidence="1">
    <location>
        <begin position="245"/>
        <end position="281"/>
    </location>
</feature>
<name>A0ABQ9HER8_9NEOP</name>
<protein>
    <submittedName>
        <fullName evidence="2">Uncharacterized protein</fullName>
    </submittedName>
</protein>
<sequence>MEQRRGERAGETGYPREKPPTSGIVRHDSHMRKYGERLPPPPHRESNPNPRPLCTLIFLPANAQRSARNPAYKLKETAVNDAIVELPSTYKKDTSSKARCDATRHELAALPTSFQATTALSSSAVHRYDGCGTAWRHRTTFVSVDVRFIILRLETKRDCLRGAWHRENLCRKMSWCSKEDVFKLAVDHDKVSTFEINHRERSLFLTAYTSTGELSDMRPVKLVTIDETGANRKISITSTWGGARSVKGAMEPAKGAVGDRSPEQPAGVQPEGLGGESRARQ</sequence>
<dbReference type="Proteomes" id="UP001159363">
    <property type="component" value="Chromosome 4"/>
</dbReference>
<feature type="compositionally biased region" description="Basic and acidic residues" evidence="1">
    <location>
        <begin position="1"/>
        <end position="46"/>
    </location>
</feature>
<evidence type="ECO:0000256" key="1">
    <source>
        <dbReference type="SAM" id="MobiDB-lite"/>
    </source>
</evidence>